<sequence length="260" mass="29705">MLKRYLLILFIFSASTYAKSFKTEHFTIEYDENVPLGVVEQLASRVSENRNVILGYLNQSKQYKGTPIKEGVIVYVSKKHRIPYQYLNTIHIPEKRVLSAFLKGHSDKNGMAIIHELVHVYAVSAFRKQKKKGYGGRFFDDGLAVFLQHRFGEAPGYPDFGKDLYRAVAKASVKYGGLIPLAEAETVRNSSKSGIGRRLAYLQEGAFTQFLIENYGLDSYFRLYFGENFSAVTGRTFAELEQDWISLIGRFDNKKSVERH</sequence>
<evidence type="ECO:0000256" key="1">
    <source>
        <dbReference type="SAM" id="SignalP"/>
    </source>
</evidence>
<organism evidence="2 3">
    <name type="scientific">Pseudoalteromonas citrea</name>
    <dbReference type="NCBI Taxonomy" id="43655"/>
    <lineage>
        <taxon>Bacteria</taxon>
        <taxon>Pseudomonadati</taxon>
        <taxon>Pseudomonadota</taxon>
        <taxon>Gammaproteobacteria</taxon>
        <taxon>Alteromonadales</taxon>
        <taxon>Pseudoalteromonadaceae</taxon>
        <taxon>Pseudoalteromonas</taxon>
    </lineage>
</organism>
<accession>A0AAD4FRE6</accession>
<protein>
    <recommendedName>
        <fullName evidence="4">Peptidase MA-like domain-containing protein</fullName>
    </recommendedName>
</protein>
<gene>
    <name evidence="2" type="ORF">PCIT_a2730</name>
</gene>
<proteinExistence type="predicted"/>
<feature type="chain" id="PRO_5041953579" description="Peptidase MA-like domain-containing protein" evidence="1">
    <location>
        <begin position="19"/>
        <end position="260"/>
    </location>
</feature>
<evidence type="ECO:0008006" key="4">
    <source>
        <dbReference type="Google" id="ProtNLM"/>
    </source>
</evidence>
<reference evidence="2" key="1">
    <citation type="journal article" date="2012" name="J. Bacteriol.">
        <title>Genome sequences of type strains of seven species of the marine bacterium Pseudoalteromonas.</title>
        <authorList>
            <person name="Xie B.B."/>
            <person name="Shu Y.L."/>
            <person name="Qin Q.L."/>
            <person name="Rong J.C."/>
            <person name="Zhang X.Y."/>
            <person name="Chen X.L."/>
            <person name="Shi M."/>
            <person name="He H.L."/>
            <person name="Zhou B.C."/>
            <person name="Zhang Y.Z."/>
        </authorList>
    </citation>
    <scope>NUCLEOTIDE SEQUENCE</scope>
    <source>
        <strain evidence="2">DSM 8771</strain>
    </source>
</reference>
<dbReference type="EMBL" id="AHBZ03000021">
    <property type="protein sequence ID" value="KAF7769824.1"/>
    <property type="molecule type" value="Genomic_DNA"/>
</dbReference>
<feature type="signal peptide" evidence="1">
    <location>
        <begin position="1"/>
        <end position="18"/>
    </location>
</feature>
<evidence type="ECO:0000313" key="2">
    <source>
        <dbReference type="EMBL" id="KAF7769824.1"/>
    </source>
</evidence>
<reference evidence="2" key="2">
    <citation type="submission" date="2015-03" db="EMBL/GenBank/DDBJ databases">
        <title>Genome sequence of Pseudoalteromonas citrea.</title>
        <authorList>
            <person name="Xie B.-B."/>
            <person name="Rong J.-C."/>
            <person name="Qin Q.-L."/>
            <person name="Zhang Y.-Z."/>
        </authorList>
    </citation>
    <scope>NUCLEOTIDE SEQUENCE</scope>
    <source>
        <strain evidence="2">DSM 8771</strain>
    </source>
</reference>
<dbReference type="Proteomes" id="UP000016487">
    <property type="component" value="Unassembled WGS sequence"/>
</dbReference>
<keyword evidence="1" id="KW-0732">Signal</keyword>
<evidence type="ECO:0000313" key="3">
    <source>
        <dbReference type="Proteomes" id="UP000016487"/>
    </source>
</evidence>
<comment type="caution">
    <text evidence="2">The sequence shown here is derived from an EMBL/GenBank/DDBJ whole genome shotgun (WGS) entry which is preliminary data.</text>
</comment>
<dbReference type="RefSeq" id="WP_010364003.1">
    <property type="nucleotide sequence ID" value="NZ_AHBZ03000021.1"/>
</dbReference>
<dbReference type="AlphaFoldDB" id="A0AAD4FRE6"/>
<name>A0AAD4FRE6_9GAMM</name>